<name>A0A7X2IR00_9BURK</name>
<dbReference type="InterPro" id="IPR000183">
    <property type="entry name" value="Orn/DAP/Arg_de-COase"/>
</dbReference>
<evidence type="ECO:0000313" key="6">
    <source>
        <dbReference type="Proteomes" id="UP000446768"/>
    </source>
</evidence>
<dbReference type="Gene3D" id="2.40.37.10">
    <property type="entry name" value="Lyase, Ornithine Decarboxylase, Chain A, domain 1"/>
    <property type="match status" value="1"/>
</dbReference>
<dbReference type="CDD" id="cd06843">
    <property type="entry name" value="PLPDE_III_PvsE_like"/>
    <property type="match status" value="1"/>
</dbReference>
<dbReference type="Proteomes" id="UP000446768">
    <property type="component" value="Unassembled WGS sequence"/>
</dbReference>
<dbReference type="AlphaFoldDB" id="A0A7X2IR00"/>
<dbReference type="Gene3D" id="3.20.20.10">
    <property type="entry name" value="Alanine racemase"/>
    <property type="match status" value="1"/>
</dbReference>
<dbReference type="GO" id="GO:0006596">
    <property type="term" value="P:polyamine biosynthetic process"/>
    <property type="evidence" value="ECO:0007669"/>
    <property type="project" value="InterPro"/>
</dbReference>
<sequence length="417" mass="45194">MVLNRHPDPARAAAHVRAALARQTEEGGGDPLCAYLYDLPALREHAAGVAAALPPGCELFYAVKANAELPILHTLAPLVAGFEVSSGGELAWVRQHFPERPVIFSGPGKLDSELGAALAQQVECVHVESLHEIDRLAALAARRGVTQDVLLRVNLALDALAPTRLMMGGRPTPFGVPSAALPAGLARLRDYPQLRLRGFHFHLLSHQLDAQAHLAMIAACLRQVRAWCEAYRLDVGQVNVGGGIGVNYTDPAAQFDWNGFCAGLSGVLQSDGMPGVTLRFEMGRFISAWCGWYAAQVIDVKDSYGKTFVVVRGGTHHFRTPQAQGLSHPFHVLPVDAWPYAWPRPQAGDGPVTVVGQLCTPKDVLAFDAPVARVRCGDVLLFPLAGAYAWHISHHDFLRHPHPQQWYLPLEDDHAAG</sequence>
<keyword evidence="6" id="KW-1185">Reference proteome</keyword>
<gene>
    <name evidence="5" type="ORF">GJ700_22020</name>
</gene>
<dbReference type="GO" id="GO:0009089">
    <property type="term" value="P:lysine biosynthetic process via diaminopimelate"/>
    <property type="evidence" value="ECO:0007669"/>
    <property type="project" value="TreeGrafter"/>
</dbReference>
<accession>A0A7X2IR00</accession>
<reference evidence="5 6" key="1">
    <citation type="submission" date="2019-11" db="EMBL/GenBank/DDBJ databases">
        <title>Novel species isolated from a subtropical stream in China.</title>
        <authorList>
            <person name="Lu H."/>
        </authorList>
    </citation>
    <scope>NUCLEOTIDE SEQUENCE [LARGE SCALE GENOMIC DNA]</scope>
    <source>
        <strain evidence="5 6">FT92W</strain>
    </source>
</reference>
<proteinExistence type="predicted"/>
<feature type="domain" description="Orn/DAP/Arg decarboxylase 2 N-terminal" evidence="4">
    <location>
        <begin position="43"/>
        <end position="288"/>
    </location>
</feature>
<organism evidence="5 6">
    <name type="scientific">Pseudoduganella rivuli</name>
    <dbReference type="NCBI Taxonomy" id="2666085"/>
    <lineage>
        <taxon>Bacteria</taxon>
        <taxon>Pseudomonadati</taxon>
        <taxon>Pseudomonadota</taxon>
        <taxon>Betaproteobacteria</taxon>
        <taxon>Burkholderiales</taxon>
        <taxon>Oxalobacteraceae</taxon>
        <taxon>Telluria group</taxon>
        <taxon>Pseudoduganella</taxon>
    </lineage>
</organism>
<dbReference type="PANTHER" id="PTHR43727">
    <property type="entry name" value="DIAMINOPIMELATE DECARBOXYLASE"/>
    <property type="match status" value="1"/>
</dbReference>
<evidence type="ECO:0000259" key="4">
    <source>
        <dbReference type="Pfam" id="PF02784"/>
    </source>
</evidence>
<dbReference type="PRINTS" id="PR01179">
    <property type="entry name" value="ODADCRBXLASE"/>
</dbReference>
<dbReference type="InterPro" id="IPR002433">
    <property type="entry name" value="Orn_de-COase"/>
</dbReference>
<dbReference type="GO" id="GO:0008836">
    <property type="term" value="F:diaminopimelate decarboxylase activity"/>
    <property type="evidence" value="ECO:0007669"/>
    <property type="project" value="TreeGrafter"/>
</dbReference>
<dbReference type="RefSeq" id="WP_154377909.1">
    <property type="nucleotide sequence ID" value="NZ_WKJJ01000014.1"/>
</dbReference>
<dbReference type="SUPFAM" id="SSF51419">
    <property type="entry name" value="PLP-binding barrel"/>
    <property type="match status" value="1"/>
</dbReference>
<evidence type="ECO:0000256" key="3">
    <source>
        <dbReference type="PIRSR" id="PIRSR600183-50"/>
    </source>
</evidence>
<dbReference type="InterPro" id="IPR029066">
    <property type="entry name" value="PLP-binding_barrel"/>
</dbReference>
<feature type="active site" description="Proton donor" evidence="3">
    <location>
        <position position="359"/>
    </location>
</feature>
<dbReference type="SUPFAM" id="SSF50621">
    <property type="entry name" value="Alanine racemase C-terminal domain-like"/>
    <property type="match status" value="1"/>
</dbReference>
<evidence type="ECO:0000256" key="2">
    <source>
        <dbReference type="ARBA" id="ARBA00022898"/>
    </source>
</evidence>
<dbReference type="InterPro" id="IPR022644">
    <property type="entry name" value="De-COase2_N"/>
</dbReference>
<dbReference type="Pfam" id="PF02784">
    <property type="entry name" value="Orn_Arg_deC_N"/>
    <property type="match status" value="1"/>
</dbReference>
<dbReference type="EMBL" id="WKJJ01000014">
    <property type="protein sequence ID" value="MRV74389.1"/>
    <property type="molecule type" value="Genomic_DNA"/>
</dbReference>
<dbReference type="InterPro" id="IPR009006">
    <property type="entry name" value="Ala_racemase/Decarboxylase_C"/>
</dbReference>
<dbReference type="PANTHER" id="PTHR43727:SF2">
    <property type="entry name" value="GROUP IV DECARBOXYLASE"/>
    <property type="match status" value="1"/>
</dbReference>
<dbReference type="PRINTS" id="PR01182">
    <property type="entry name" value="ORNDCRBXLASE"/>
</dbReference>
<evidence type="ECO:0000256" key="1">
    <source>
        <dbReference type="ARBA" id="ARBA00001933"/>
    </source>
</evidence>
<evidence type="ECO:0000313" key="5">
    <source>
        <dbReference type="EMBL" id="MRV74389.1"/>
    </source>
</evidence>
<comment type="cofactor">
    <cofactor evidence="1 3">
        <name>pyridoxal 5'-phosphate</name>
        <dbReference type="ChEBI" id="CHEBI:597326"/>
    </cofactor>
</comment>
<keyword evidence="2 3" id="KW-0663">Pyridoxal phosphate</keyword>
<feature type="modified residue" description="N6-(pyridoxal phosphate)lysine" evidence="3">
    <location>
        <position position="64"/>
    </location>
</feature>
<comment type="caution">
    <text evidence="5">The sequence shown here is derived from an EMBL/GenBank/DDBJ whole genome shotgun (WGS) entry which is preliminary data.</text>
</comment>
<protein>
    <submittedName>
        <fullName evidence="5">Siderophore biosynthesis PLP-dependent protein</fullName>
    </submittedName>
</protein>